<name>A0A540LWU7_MALBA</name>
<protein>
    <submittedName>
        <fullName evidence="1">Uncharacterized protein</fullName>
    </submittedName>
</protein>
<reference evidence="1 2" key="1">
    <citation type="journal article" date="2019" name="G3 (Bethesda)">
        <title>Sequencing of a Wild Apple (Malus baccata) Genome Unravels the Differences Between Cultivated and Wild Apple Species Regarding Disease Resistance and Cold Tolerance.</title>
        <authorList>
            <person name="Chen X."/>
        </authorList>
    </citation>
    <scope>NUCLEOTIDE SEQUENCE [LARGE SCALE GENOMIC DNA]</scope>
    <source>
        <strain evidence="2">cv. Shandingzi</strain>
        <tissue evidence="1">Leaves</tissue>
    </source>
</reference>
<comment type="caution">
    <text evidence="1">The sequence shown here is derived from an EMBL/GenBank/DDBJ whole genome shotgun (WGS) entry which is preliminary data.</text>
</comment>
<organism evidence="1 2">
    <name type="scientific">Malus baccata</name>
    <name type="common">Siberian crab apple</name>
    <name type="synonym">Pyrus baccata</name>
    <dbReference type="NCBI Taxonomy" id="106549"/>
    <lineage>
        <taxon>Eukaryota</taxon>
        <taxon>Viridiplantae</taxon>
        <taxon>Streptophyta</taxon>
        <taxon>Embryophyta</taxon>
        <taxon>Tracheophyta</taxon>
        <taxon>Spermatophyta</taxon>
        <taxon>Magnoliopsida</taxon>
        <taxon>eudicotyledons</taxon>
        <taxon>Gunneridae</taxon>
        <taxon>Pentapetalae</taxon>
        <taxon>rosids</taxon>
        <taxon>fabids</taxon>
        <taxon>Rosales</taxon>
        <taxon>Rosaceae</taxon>
        <taxon>Amygdaloideae</taxon>
        <taxon>Maleae</taxon>
        <taxon>Malus</taxon>
    </lineage>
</organism>
<dbReference type="EMBL" id="VIEB01000436">
    <property type="protein sequence ID" value="TQD90983.1"/>
    <property type="molecule type" value="Genomic_DNA"/>
</dbReference>
<evidence type="ECO:0000313" key="1">
    <source>
        <dbReference type="EMBL" id="TQD90983.1"/>
    </source>
</evidence>
<dbReference type="AlphaFoldDB" id="A0A540LWU7"/>
<dbReference type="Proteomes" id="UP000315295">
    <property type="component" value="Unassembled WGS sequence"/>
</dbReference>
<evidence type="ECO:0000313" key="2">
    <source>
        <dbReference type="Proteomes" id="UP000315295"/>
    </source>
</evidence>
<sequence length="110" mass="13206">MGEHAAFFKTLIADIEKEKEVRMARIELLKSIKDDHRLRAWRNRFKVRLLKHCLYEDNVSQFKVSKELEMKGEVELFWAYANLHSGAKANKDWLDVDVTEKRIFIPRRLF</sequence>
<gene>
    <name evidence="1" type="ORF">C1H46_023421</name>
</gene>
<keyword evidence="2" id="KW-1185">Reference proteome</keyword>
<proteinExistence type="predicted"/>
<accession>A0A540LWU7</accession>